<evidence type="ECO:0000256" key="3">
    <source>
        <dbReference type="ARBA" id="ARBA00022527"/>
    </source>
</evidence>
<dbReference type="EC" id="2.7.11.1" evidence="2"/>
<feature type="region of interest" description="Disordered" evidence="11">
    <location>
        <begin position="436"/>
        <end position="468"/>
    </location>
</feature>
<dbReference type="FunFam" id="3.30.200.20:FF:000097">
    <property type="entry name" value="Probable serine/threonine-protein kinase nek1"/>
    <property type="match status" value="1"/>
</dbReference>
<keyword evidence="7 10" id="KW-0067">ATP-binding</keyword>
<dbReference type="InterPro" id="IPR017441">
    <property type="entry name" value="Protein_kinase_ATP_BS"/>
</dbReference>
<evidence type="ECO:0000256" key="6">
    <source>
        <dbReference type="ARBA" id="ARBA00022777"/>
    </source>
</evidence>
<feature type="region of interest" description="Disordered" evidence="11">
    <location>
        <begin position="607"/>
        <end position="627"/>
    </location>
</feature>
<dbReference type="PANTHER" id="PTHR44899">
    <property type="entry name" value="CAMK FAMILY PROTEIN KINASE"/>
    <property type="match status" value="1"/>
</dbReference>
<dbReference type="InterPro" id="IPR011009">
    <property type="entry name" value="Kinase-like_dom_sf"/>
</dbReference>
<comment type="caution">
    <text evidence="13">The sequence shown here is derived from an EMBL/GenBank/DDBJ whole genome shotgun (WGS) entry which is preliminary data.</text>
</comment>
<dbReference type="PROSITE" id="PS00108">
    <property type="entry name" value="PROTEIN_KINASE_ST"/>
    <property type="match status" value="1"/>
</dbReference>
<feature type="compositionally biased region" description="Low complexity" evidence="11">
    <location>
        <begin position="760"/>
        <end position="775"/>
    </location>
</feature>
<dbReference type="GO" id="GO:0005524">
    <property type="term" value="F:ATP binding"/>
    <property type="evidence" value="ECO:0007669"/>
    <property type="project" value="UniProtKB-UniRule"/>
</dbReference>
<evidence type="ECO:0000256" key="7">
    <source>
        <dbReference type="ARBA" id="ARBA00022840"/>
    </source>
</evidence>
<evidence type="ECO:0000256" key="10">
    <source>
        <dbReference type="PROSITE-ProRule" id="PRU10141"/>
    </source>
</evidence>
<keyword evidence="3" id="KW-0723">Serine/threonine-protein kinase</keyword>
<gene>
    <name evidence="13" type="ORF">KVV02_007397</name>
</gene>
<evidence type="ECO:0000313" key="13">
    <source>
        <dbReference type="EMBL" id="KAG9324168.1"/>
    </source>
</evidence>
<accession>A0A9P8A4H4</accession>
<feature type="compositionally biased region" description="Polar residues" evidence="11">
    <location>
        <begin position="890"/>
        <end position="912"/>
    </location>
</feature>
<dbReference type="Gene3D" id="3.30.200.20">
    <property type="entry name" value="Phosphorylase Kinase, domain 1"/>
    <property type="match status" value="2"/>
</dbReference>
<evidence type="ECO:0000256" key="5">
    <source>
        <dbReference type="ARBA" id="ARBA00022741"/>
    </source>
</evidence>
<dbReference type="CDD" id="cd08217">
    <property type="entry name" value="STKc_Nek2"/>
    <property type="match status" value="1"/>
</dbReference>
<evidence type="ECO:0000313" key="14">
    <source>
        <dbReference type="Proteomes" id="UP000717515"/>
    </source>
</evidence>
<dbReference type="Pfam" id="PF00069">
    <property type="entry name" value="Pkinase"/>
    <property type="match status" value="1"/>
</dbReference>
<dbReference type="AlphaFoldDB" id="A0A9P8A4H4"/>
<reference evidence="13" key="1">
    <citation type="submission" date="2021-07" db="EMBL/GenBank/DDBJ databases">
        <title>Draft genome of Mortierella alpina, strain LL118, isolated from an aspen leaf litter sample.</title>
        <authorList>
            <person name="Yang S."/>
            <person name="Vinatzer B.A."/>
        </authorList>
    </citation>
    <scope>NUCLEOTIDE SEQUENCE</scope>
    <source>
        <strain evidence="13">LL118</strain>
    </source>
</reference>
<keyword evidence="6" id="KW-0418">Kinase</keyword>
<dbReference type="Gene3D" id="1.10.510.10">
    <property type="entry name" value="Transferase(Phosphotransferase) domain 1"/>
    <property type="match status" value="1"/>
</dbReference>
<feature type="compositionally biased region" description="Low complexity" evidence="11">
    <location>
        <begin position="532"/>
        <end position="543"/>
    </location>
</feature>
<dbReference type="PROSITE" id="PS50011">
    <property type="entry name" value="PROTEIN_KINASE_DOM"/>
    <property type="match status" value="1"/>
</dbReference>
<sequence length="959" mass="102677">MSTGLVLSLCHQTTTASHQTQPHHPQGKRISRVSCAVVHASFNHSSPGLGPVPAAPSMNDGRQLEGYEALESIGSGSFGLIRKVRRKEDGKILARKEIDYRKMSTKEKEQLVAEVNILKDLKHPNIVEFLERVIDRENSFIYILMEYCEGGDLATVIKRHKEMSIPIGEEFVWSIMTQLILALHECHCGVIINEDTKQQTPRPILHRDLKPDNVFLDAQKNVKLGDFGLSRSLTNPQKAFAQTYVGTPFYMSPELINESVYDAKSDIWSLGCVVFEMCALVPPFLAETQGELSAKIRVGRIPMLPSQYSHELGQVVRAMLQVNPRKRPTTMELLSNPRIKNISIEQELNRRAARLDNVKQALIEKDAAQSSRDSEQANKERTLRSAEQTLREKETVLMAREEAALDKEKRLIEYEQRLREYEQRLVEREQRLSKDRQELEDLRKDSQQEQERSQSIARKIAMPSSRQSIEPMMIDGKTLPTDFSSSSIGPGTGLESSGINGKQTWAVARASDIYGNTKGSSSIAPSMSTVASGASTAGGASTADQAHPAGFTTTRPPPRRKTGLSVGRYSLQTTSAFRGKPTISSGSASNGSSAIYSTSDSQVVGAAAPSNAAPIPRPSSVMSTSSTQSANASSFASKLFQGQPYTYNGPTAGKETRLSGRLGQVPGVNPSIAAPSGAFVFSSSSVDPQRMRAAKAKSASSLAASLSSTTLSGTGSSASTVPSSSHNPFLAPQSSAPAVSTSPSSSTAIPSSSDRTQAGSTVTVHTSSTTDLSSHQLAASQSGFHTGRAQSAQSALSNGSSSSRGVLGIHSQTNSSNPSSSTAASTFNFNNYASRRSNTSGLTAAIGHVRFTSVSGNANSSTPGQGSPSLPTTTATSSAGTSTTNGSNTPQQAPGETTPPSKVSGTNNNSNHRPNEDDEDLRMEWDDDIPSPFIKKTYMRPQSGSGGAGPVPFRNISRS</sequence>
<feature type="compositionally biased region" description="Low complexity" evidence="11">
    <location>
        <begin position="708"/>
        <end position="753"/>
    </location>
</feature>
<dbReference type="InterPro" id="IPR051131">
    <property type="entry name" value="NEK_Ser/Thr_kinase_NIMA"/>
</dbReference>
<keyword evidence="5 10" id="KW-0547">Nucleotide-binding</keyword>
<comment type="catalytic activity">
    <reaction evidence="9">
        <text>L-seryl-[protein] + ATP = O-phospho-L-seryl-[protein] + ADP + H(+)</text>
        <dbReference type="Rhea" id="RHEA:17989"/>
        <dbReference type="Rhea" id="RHEA-COMP:9863"/>
        <dbReference type="Rhea" id="RHEA-COMP:11604"/>
        <dbReference type="ChEBI" id="CHEBI:15378"/>
        <dbReference type="ChEBI" id="CHEBI:29999"/>
        <dbReference type="ChEBI" id="CHEBI:30616"/>
        <dbReference type="ChEBI" id="CHEBI:83421"/>
        <dbReference type="ChEBI" id="CHEBI:456216"/>
        <dbReference type="EC" id="2.7.11.1"/>
    </reaction>
</comment>
<comment type="catalytic activity">
    <reaction evidence="8">
        <text>L-threonyl-[protein] + ATP = O-phospho-L-threonyl-[protein] + ADP + H(+)</text>
        <dbReference type="Rhea" id="RHEA:46608"/>
        <dbReference type="Rhea" id="RHEA-COMP:11060"/>
        <dbReference type="Rhea" id="RHEA-COMP:11605"/>
        <dbReference type="ChEBI" id="CHEBI:15378"/>
        <dbReference type="ChEBI" id="CHEBI:30013"/>
        <dbReference type="ChEBI" id="CHEBI:30616"/>
        <dbReference type="ChEBI" id="CHEBI:61977"/>
        <dbReference type="ChEBI" id="CHEBI:456216"/>
        <dbReference type="EC" id="2.7.11.1"/>
    </reaction>
</comment>
<proteinExistence type="inferred from homology"/>
<evidence type="ECO:0000259" key="12">
    <source>
        <dbReference type="PROSITE" id="PS50011"/>
    </source>
</evidence>
<feature type="compositionally biased region" description="Low complexity" evidence="11">
    <location>
        <begin position="813"/>
        <end position="823"/>
    </location>
</feature>
<dbReference type="InterPro" id="IPR000719">
    <property type="entry name" value="Prot_kinase_dom"/>
</dbReference>
<comment type="similarity">
    <text evidence="1">Belongs to the protein kinase superfamily. NEK Ser/Thr protein kinase family. NIMA subfamily.</text>
</comment>
<feature type="binding site" evidence="10">
    <location>
        <position position="96"/>
    </location>
    <ligand>
        <name>ATP</name>
        <dbReference type="ChEBI" id="CHEBI:30616"/>
    </ligand>
</feature>
<evidence type="ECO:0000256" key="9">
    <source>
        <dbReference type="ARBA" id="ARBA00048679"/>
    </source>
</evidence>
<feature type="compositionally biased region" description="Polar residues" evidence="11">
    <location>
        <begin position="856"/>
        <end position="871"/>
    </location>
</feature>
<feature type="domain" description="Protein kinase" evidence="12">
    <location>
        <begin position="67"/>
        <end position="339"/>
    </location>
</feature>
<dbReference type="PANTHER" id="PTHR44899:SF10">
    <property type="entry name" value="NIMA-RELATED KINASE 2"/>
    <property type="match status" value="1"/>
</dbReference>
<evidence type="ECO:0000256" key="8">
    <source>
        <dbReference type="ARBA" id="ARBA00047899"/>
    </source>
</evidence>
<feature type="region of interest" description="Disordered" evidence="11">
    <location>
        <begin position="532"/>
        <end position="565"/>
    </location>
</feature>
<feature type="compositionally biased region" description="Low complexity" evidence="11">
    <location>
        <begin position="872"/>
        <end position="889"/>
    </location>
</feature>
<dbReference type="Proteomes" id="UP000717515">
    <property type="component" value="Unassembled WGS sequence"/>
</dbReference>
<organism evidence="13 14">
    <name type="scientific">Mortierella alpina</name>
    <name type="common">Oleaginous fungus</name>
    <name type="synonym">Mortierella renispora</name>
    <dbReference type="NCBI Taxonomy" id="64518"/>
    <lineage>
        <taxon>Eukaryota</taxon>
        <taxon>Fungi</taxon>
        <taxon>Fungi incertae sedis</taxon>
        <taxon>Mucoromycota</taxon>
        <taxon>Mortierellomycotina</taxon>
        <taxon>Mortierellomycetes</taxon>
        <taxon>Mortierellales</taxon>
        <taxon>Mortierellaceae</taxon>
        <taxon>Mortierella</taxon>
    </lineage>
</organism>
<dbReference type="PROSITE" id="PS00107">
    <property type="entry name" value="PROTEIN_KINASE_ATP"/>
    <property type="match status" value="1"/>
</dbReference>
<protein>
    <recommendedName>
        <fullName evidence="2">non-specific serine/threonine protein kinase</fullName>
        <ecNumber evidence="2">2.7.11.1</ecNumber>
    </recommendedName>
</protein>
<feature type="compositionally biased region" description="Low complexity" evidence="11">
    <location>
        <begin position="789"/>
        <end position="803"/>
    </location>
</feature>
<dbReference type="EMBL" id="JAIFTL010000075">
    <property type="protein sequence ID" value="KAG9324168.1"/>
    <property type="molecule type" value="Genomic_DNA"/>
</dbReference>
<evidence type="ECO:0000256" key="11">
    <source>
        <dbReference type="SAM" id="MobiDB-lite"/>
    </source>
</evidence>
<feature type="compositionally biased region" description="Basic and acidic residues" evidence="11">
    <location>
        <begin position="436"/>
        <end position="452"/>
    </location>
</feature>
<evidence type="ECO:0000256" key="4">
    <source>
        <dbReference type="ARBA" id="ARBA00022679"/>
    </source>
</evidence>
<dbReference type="GO" id="GO:0004674">
    <property type="term" value="F:protein serine/threonine kinase activity"/>
    <property type="evidence" value="ECO:0007669"/>
    <property type="project" value="UniProtKB-KW"/>
</dbReference>
<feature type="region of interest" description="Disordered" evidence="11">
    <location>
        <begin position="366"/>
        <end position="388"/>
    </location>
</feature>
<feature type="compositionally biased region" description="Acidic residues" evidence="11">
    <location>
        <begin position="916"/>
        <end position="929"/>
    </location>
</feature>
<feature type="region of interest" description="Disordered" evidence="11">
    <location>
        <begin position="708"/>
        <end position="823"/>
    </location>
</feature>
<keyword evidence="4" id="KW-0808">Transferase</keyword>
<dbReference type="SMART" id="SM00220">
    <property type="entry name" value="S_TKc"/>
    <property type="match status" value="1"/>
</dbReference>
<feature type="region of interest" description="Disordered" evidence="11">
    <location>
        <begin position="856"/>
        <end position="959"/>
    </location>
</feature>
<evidence type="ECO:0000256" key="2">
    <source>
        <dbReference type="ARBA" id="ARBA00012513"/>
    </source>
</evidence>
<evidence type="ECO:0000256" key="1">
    <source>
        <dbReference type="ARBA" id="ARBA00010886"/>
    </source>
</evidence>
<dbReference type="SUPFAM" id="SSF56112">
    <property type="entry name" value="Protein kinase-like (PK-like)"/>
    <property type="match status" value="1"/>
</dbReference>
<name>A0A9P8A4H4_MORAP</name>
<dbReference type="InterPro" id="IPR008271">
    <property type="entry name" value="Ser/Thr_kinase_AS"/>
</dbReference>